<dbReference type="Pfam" id="PF03746">
    <property type="entry name" value="LamB_YcsF"/>
    <property type="match status" value="1"/>
</dbReference>
<gene>
    <name evidence="1" type="primary">pxpA</name>
    <name evidence="2" type="ORF">ACNJC6_00202</name>
</gene>
<dbReference type="EMBL" id="FUUY01000001">
    <property type="protein sequence ID" value="SJX20612.1"/>
    <property type="molecule type" value="Genomic_DNA"/>
</dbReference>
<keyword evidence="1" id="KW-0067">ATP-binding</keyword>
<keyword evidence="1" id="KW-0547">Nucleotide-binding</keyword>
<organism evidence="2 3">
    <name type="scientific">Acinetobacter johnsonii</name>
    <dbReference type="NCBI Taxonomy" id="40214"/>
    <lineage>
        <taxon>Bacteria</taxon>
        <taxon>Pseudomonadati</taxon>
        <taxon>Pseudomonadota</taxon>
        <taxon>Gammaproteobacteria</taxon>
        <taxon>Moraxellales</taxon>
        <taxon>Moraxellaceae</taxon>
        <taxon>Acinetobacter</taxon>
    </lineage>
</organism>
<comment type="catalytic activity">
    <reaction evidence="1">
        <text>5-oxo-L-proline + ATP + 2 H2O = L-glutamate + ADP + phosphate + H(+)</text>
        <dbReference type="Rhea" id="RHEA:10348"/>
        <dbReference type="ChEBI" id="CHEBI:15377"/>
        <dbReference type="ChEBI" id="CHEBI:15378"/>
        <dbReference type="ChEBI" id="CHEBI:29985"/>
        <dbReference type="ChEBI" id="CHEBI:30616"/>
        <dbReference type="ChEBI" id="CHEBI:43474"/>
        <dbReference type="ChEBI" id="CHEBI:58402"/>
        <dbReference type="ChEBI" id="CHEBI:456216"/>
        <dbReference type="EC" id="3.5.2.9"/>
    </reaction>
</comment>
<dbReference type="Gene3D" id="3.20.20.370">
    <property type="entry name" value="Glycoside hydrolase/deacetylase"/>
    <property type="match status" value="1"/>
</dbReference>
<dbReference type="InterPro" id="IPR005501">
    <property type="entry name" value="LamB/YcsF/PxpA-like"/>
</dbReference>
<dbReference type="EC" id="3.5.2.9" evidence="1"/>
<dbReference type="HAMAP" id="MF_00691">
    <property type="entry name" value="PxpA"/>
    <property type="match status" value="1"/>
</dbReference>
<proteinExistence type="inferred from homology"/>
<comment type="subunit">
    <text evidence="1">Forms a complex composed of PxpA, PxpB and PxpC.</text>
</comment>
<accession>A0A1R7Q8P2</accession>
<comment type="function">
    <text evidence="1">Catalyzes the cleavage of 5-oxoproline to form L-glutamate coupled to the hydrolysis of ATP to ADP and inorganic phosphate.</text>
</comment>
<dbReference type="GO" id="GO:0017168">
    <property type="term" value="F:5-oxoprolinase (ATP-hydrolyzing) activity"/>
    <property type="evidence" value="ECO:0007669"/>
    <property type="project" value="UniProtKB-UniRule"/>
</dbReference>
<dbReference type="PANTHER" id="PTHR30292:SF0">
    <property type="entry name" value="5-OXOPROLINASE SUBUNIT A"/>
    <property type="match status" value="1"/>
</dbReference>
<dbReference type="NCBIfam" id="NF003816">
    <property type="entry name" value="PRK05406.1-5"/>
    <property type="match status" value="1"/>
</dbReference>
<dbReference type="PANTHER" id="PTHR30292">
    <property type="entry name" value="UNCHARACTERIZED PROTEIN YBGL-RELATED"/>
    <property type="match status" value="1"/>
</dbReference>
<name>A0A1R7Q8P2_ACIJO</name>
<dbReference type="InterPro" id="IPR011330">
    <property type="entry name" value="Glyco_hydro/deAcase_b/a-brl"/>
</dbReference>
<evidence type="ECO:0000256" key="1">
    <source>
        <dbReference type="HAMAP-Rule" id="MF_00691"/>
    </source>
</evidence>
<dbReference type="AlphaFoldDB" id="A0A1R7Q8P2"/>
<sequence>MFVDLNSDLGESFGSWKMGNDDQILPVVTSANIACGFHAGDPLGILKTLRKAVELNVTIGAHVSYPDLVGFGRRNMDVSRDELIADVLYQISALDGLAKVAGSQVQYVKPHGALYNTIAHDHAQAAAVIDAIKMYNPELVLVALAGSHLVEQARAADLKVVSEAFADRAYNSDGSLVSRRLDGAVLHDSAFVARRVVSMLKNGGVESIDGVFTAIQADTICLHGDTAGALEMSAAIKAELLNHHIEIRPFVLKHEEVRNV</sequence>
<dbReference type="NCBIfam" id="NF003814">
    <property type="entry name" value="PRK05406.1-3"/>
    <property type="match status" value="1"/>
</dbReference>
<dbReference type="GO" id="GO:0005975">
    <property type="term" value="P:carbohydrate metabolic process"/>
    <property type="evidence" value="ECO:0007669"/>
    <property type="project" value="InterPro"/>
</dbReference>
<evidence type="ECO:0000313" key="3">
    <source>
        <dbReference type="Proteomes" id="UP000196240"/>
    </source>
</evidence>
<reference evidence="2 3" key="1">
    <citation type="submission" date="2017-02" db="EMBL/GenBank/DDBJ databases">
        <authorList>
            <person name="Peterson S.W."/>
        </authorList>
    </citation>
    <scope>NUCLEOTIDE SEQUENCE [LARGE SCALE GENOMIC DNA]</scope>
    <source>
        <strain evidence="2">C6</strain>
    </source>
</reference>
<keyword evidence="1" id="KW-0378">Hydrolase</keyword>
<dbReference type="Proteomes" id="UP000196240">
    <property type="component" value="Unassembled WGS sequence"/>
</dbReference>
<dbReference type="GO" id="GO:0005524">
    <property type="term" value="F:ATP binding"/>
    <property type="evidence" value="ECO:0007669"/>
    <property type="project" value="UniProtKB-UniRule"/>
</dbReference>
<dbReference type="RefSeq" id="WP_087010582.1">
    <property type="nucleotide sequence ID" value="NZ_FUUY01000001.1"/>
</dbReference>
<dbReference type="CDD" id="cd10787">
    <property type="entry name" value="LamB_YcsF_like"/>
    <property type="match status" value="1"/>
</dbReference>
<protein>
    <recommendedName>
        <fullName evidence="1">5-oxoprolinase subunit A</fullName>
        <shortName evidence="1">5-OPase subunit A</shortName>
        <ecNumber evidence="1">3.5.2.9</ecNumber>
    </recommendedName>
    <alternativeName>
        <fullName evidence="1">5-oxoprolinase (ATP-hydrolyzing) subunit A</fullName>
    </alternativeName>
</protein>
<dbReference type="SUPFAM" id="SSF88713">
    <property type="entry name" value="Glycoside hydrolase/deacetylase"/>
    <property type="match status" value="1"/>
</dbReference>
<comment type="similarity">
    <text evidence="1">Belongs to the LamB/PxpA family.</text>
</comment>
<evidence type="ECO:0000313" key="2">
    <source>
        <dbReference type="EMBL" id="SJX20612.1"/>
    </source>
</evidence>